<reference evidence="1 2" key="2">
    <citation type="submission" date="2018-03" db="EMBL/GenBank/DDBJ databases">
        <title>The ancient ancestry and fast evolution of plastids.</title>
        <authorList>
            <person name="Moore K.R."/>
            <person name="Magnabosco C."/>
            <person name="Momper L."/>
            <person name="Gold D.A."/>
            <person name="Bosak T."/>
            <person name="Fournier G.P."/>
        </authorList>
    </citation>
    <scope>NUCLEOTIDE SEQUENCE [LARGE SCALE GENOMIC DNA]</scope>
    <source>
        <strain evidence="1 2">CCAP 1448/3</strain>
    </source>
</reference>
<evidence type="ECO:0000313" key="2">
    <source>
        <dbReference type="Proteomes" id="UP000238762"/>
    </source>
</evidence>
<proteinExistence type="predicted"/>
<dbReference type="Proteomes" id="UP000238762">
    <property type="component" value="Unassembled WGS sequence"/>
</dbReference>
<dbReference type="OrthoDB" id="458583at2"/>
<keyword evidence="2" id="KW-1185">Reference proteome</keyword>
<dbReference type="InterPro" id="IPR031975">
    <property type="entry name" value="Pilin_GH"/>
</dbReference>
<gene>
    <name evidence="1" type="ORF">C7B64_00015</name>
</gene>
<protein>
    <submittedName>
        <fullName evidence="1">Uncharacterized protein</fullName>
    </submittedName>
</protein>
<reference evidence="1 2" key="1">
    <citation type="submission" date="2018-02" db="EMBL/GenBank/DDBJ databases">
        <authorList>
            <person name="Cohen D.B."/>
            <person name="Kent A.D."/>
        </authorList>
    </citation>
    <scope>NUCLEOTIDE SEQUENCE [LARGE SCALE GENOMIC DNA]</scope>
    <source>
        <strain evidence="1 2">CCAP 1448/3</strain>
    </source>
</reference>
<name>A0A2T1CAH0_9CYAN</name>
<organism evidence="1 2">
    <name type="scientific">Merismopedia glauca CCAP 1448/3</name>
    <dbReference type="NCBI Taxonomy" id="1296344"/>
    <lineage>
        <taxon>Bacteria</taxon>
        <taxon>Bacillati</taxon>
        <taxon>Cyanobacteriota</taxon>
        <taxon>Cyanophyceae</taxon>
        <taxon>Synechococcales</taxon>
        <taxon>Merismopediaceae</taxon>
        <taxon>Merismopedia</taxon>
    </lineage>
</organism>
<sequence>MIYPVYVKVPLVTGVVVSLISISITSGISQTVEKQILGTWQTEVKGQKILFVFTSENKLFVVSPTKFEDPEQKSPPLTAIEFKYQINSQTQPIQLDFFDGSNPKDKALTILEIAQDNSLKIQLEGVQPNQPRPTDFVPNATIFARVSNSTILPANVVRVDKLQEYIARENQNSAKINVLYEIRAVNRNQTAYRAEKSRFANTFDALALEILRGKSRYQTTDYSYQLFGRKNRAYITAAAKTKGLQSYVGATFFYLNSAKQSVISSIICETEKPTKTPPKFPKFVGGNNPIKCPIGSKQVD</sequence>
<dbReference type="RefSeq" id="WP_106286612.1">
    <property type="nucleotide sequence ID" value="NZ_CAWNTC010000090.1"/>
</dbReference>
<dbReference type="AlphaFoldDB" id="A0A2T1CAH0"/>
<dbReference type="Pfam" id="PF16734">
    <property type="entry name" value="Pilin_GH"/>
    <property type="match status" value="1"/>
</dbReference>
<dbReference type="EMBL" id="PVWJ01000001">
    <property type="protein sequence ID" value="PSB05229.1"/>
    <property type="molecule type" value="Genomic_DNA"/>
</dbReference>
<accession>A0A2T1CAH0</accession>
<evidence type="ECO:0000313" key="1">
    <source>
        <dbReference type="EMBL" id="PSB05229.1"/>
    </source>
</evidence>
<comment type="caution">
    <text evidence="1">The sequence shown here is derived from an EMBL/GenBank/DDBJ whole genome shotgun (WGS) entry which is preliminary data.</text>
</comment>